<dbReference type="InterPro" id="IPR016454">
    <property type="entry name" value="Cysteine_dSase"/>
</dbReference>
<dbReference type="InterPro" id="IPR015424">
    <property type="entry name" value="PyrdxlP-dep_Trfase"/>
</dbReference>
<comment type="caution">
    <text evidence="12">The sequence shown here is derived from an EMBL/GenBank/DDBJ whole genome shotgun (WGS) entry which is preliminary data.</text>
</comment>
<dbReference type="RefSeq" id="WP_343755399.1">
    <property type="nucleotide sequence ID" value="NZ_BAAACW010000096.1"/>
</dbReference>
<gene>
    <name evidence="12" type="ORF">GCM10008932_15570</name>
</gene>
<dbReference type="Gene3D" id="3.40.640.10">
    <property type="entry name" value="Type I PLP-dependent aspartate aminotransferase-like (Major domain)"/>
    <property type="match status" value="1"/>
</dbReference>
<comment type="similarity">
    <text evidence="2">Belongs to the class-V pyridoxal-phosphate-dependent aminotransferase family. NifS/IscS subfamily.</text>
</comment>
<evidence type="ECO:0000256" key="1">
    <source>
        <dbReference type="ARBA" id="ARBA00001933"/>
    </source>
</evidence>
<evidence type="ECO:0000313" key="13">
    <source>
        <dbReference type="Proteomes" id="UP001501166"/>
    </source>
</evidence>
<keyword evidence="8" id="KW-0411">Iron-sulfur</keyword>
<keyword evidence="5" id="KW-0479">Metal-binding</keyword>
<evidence type="ECO:0000256" key="2">
    <source>
        <dbReference type="ARBA" id="ARBA00006490"/>
    </source>
</evidence>
<dbReference type="InterPro" id="IPR020578">
    <property type="entry name" value="Aminotrans_V_PyrdxlP_BS"/>
</dbReference>
<keyword evidence="4" id="KW-0808">Transferase</keyword>
<dbReference type="PROSITE" id="PS00595">
    <property type="entry name" value="AA_TRANSFER_CLASS_5"/>
    <property type="match status" value="1"/>
</dbReference>
<dbReference type="SUPFAM" id="SSF53383">
    <property type="entry name" value="PLP-dependent transferases"/>
    <property type="match status" value="1"/>
</dbReference>
<dbReference type="Gene3D" id="1.10.260.50">
    <property type="match status" value="1"/>
</dbReference>
<dbReference type="PANTHER" id="PTHR11601">
    <property type="entry name" value="CYSTEINE DESULFURYLASE FAMILY MEMBER"/>
    <property type="match status" value="1"/>
</dbReference>
<dbReference type="Pfam" id="PF00266">
    <property type="entry name" value="Aminotran_5"/>
    <property type="match status" value="1"/>
</dbReference>
<evidence type="ECO:0000256" key="6">
    <source>
        <dbReference type="ARBA" id="ARBA00022898"/>
    </source>
</evidence>
<comment type="catalytic activity">
    <reaction evidence="9">
        <text>(sulfur carrier)-H + L-cysteine = (sulfur carrier)-SH + L-alanine</text>
        <dbReference type="Rhea" id="RHEA:43892"/>
        <dbReference type="Rhea" id="RHEA-COMP:14737"/>
        <dbReference type="Rhea" id="RHEA-COMP:14739"/>
        <dbReference type="ChEBI" id="CHEBI:29917"/>
        <dbReference type="ChEBI" id="CHEBI:35235"/>
        <dbReference type="ChEBI" id="CHEBI:57972"/>
        <dbReference type="ChEBI" id="CHEBI:64428"/>
        <dbReference type="EC" id="2.8.1.7"/>
    </reaction>
</comment>
<keyword evidence="6" id="KW-0663">Pyridoxal phosphate</keyword>
<proteinExistence type="inferred from homology"/>
<protein>
    <recommendedName>
        <fullName evidence="3">cysteine desulfurase</fullName>
        <ecNumber evidence="3">2.8.1.7</ecNumber>
    </recommendedName>
</protein>
<keyword evidence="13" id="KW-1185">Reference proteome</keyword>
<dbReference type="Proteomes" id="UP001501166">
    <property type="component" value="Unassembled WGS sequence"/>
</dbReference>
<dbReference type="Gene3D" id="3.90.1150.10">
    <property type="entry name" value="Aspartate Aminotransferase, domain 1"/>
    <property type="match status" value="1"/>
</dbReference>
<dbReference type="NCBIfam" id="NF002806">
    <property type="entry name" value="PRK02948.1"/>
    <property type="match status" value="1"/>
</dbReference>
<comment type="cofactor">
    <cofactor evidence="1 10">
        <name>pyridoxal 5'-phosphate</name>
        <dbReference type="ChEBI" id="CHEBI:597326"/>
    </cofactor>
</comment>
<evidence type="ECO:0000256" key="10">
    <source>
        <dbReference type="RuleBase" id="RU004504"/>
    </source>
</evidence>
<dbReference type="InterPro" id="IPR000192">
    <property type="entry name" value="Aminotrans_V_dom"/>
</dbReference>
<feature type="domain" description="Aminotransferase class V" evidence="11">
    <location>
        <begin position="6"/>
        <end position="370"/>
    </location>
</feature>
<evidence type="ECO:0000256" key="5">
    <source>
        <dbReference type="ARBA" id="ARBA00022723"/>
    </source>
</evidence>
<dbReference type="EC" id="2.8.1.7" evidence="3"/>
<reference evidence="12 13" key="1">
    <citation type="journal article" date="2019" name="Int. J. Syst. Evol. Microbiol.">
        <title>The Global Catalogue of Microorganisms (GCM) 10K type strain sequencing project: providing services to taxonomists for standard genome sequencing and annotation.</title>
        <authorList>
            <consortium name="The Broad Institute Genomics Platform"/>
            <consortium name="The Broad Institute Genome Sequencing Center for Infectious Disease"/>
            <person name="Wu L."/>
            <person name="Ma J."/>
        </authorList>
    </citation>
    <scope>NUCLEOTIDE SEQUENCE [LARGE SCALE GENOMIC DNA]</scope>
    <source>
        <strain evidence="12 13">JCM 12662</strain>
    </source>
</reference>
<dbReference type="InterPro" id="IPR015422">
    <property type="entry name" value="PyrdxlP-dep_Trfase_small"/>
</dbReference>
<evidence type="ECO:0000313" key="12">
    <source>
        <dbReference type="EMBL" id="GAA0364008.1"/>
    </source>
</evidence>
<keyword evidence="7" id="KW-0408">Iron</keyword>
<organism evidence="12 13">
    <name type="scientific">Alkalibacterium iburiense</name>
    <dbReference type="NCBI Taxonomy" id="290589"/>
    <lineage>
        <taxon>Bacteria</taxon>
        <taxon>Bacillati</taxon>
        <taxon>Bacillota</taxon>
        <taxon>Bacilli</taxon>
        <taxon>Lactobacillales</taxon>
        <taxon>Carnobacteriaceae</taxon>
        <taxon>Alkalibacterium</taxon>
    </lineage>
</organism>
<evidence type="ECO:0000256" key="7">
    <source>
        <dbReference type="ARBA" id="ARBA00023004"/>
    </source>
</evidence>
<dbReference type="PIRSF" id="PIRSF005572">
    <property type="entry name" value="NifS"/>
    <property type="match status" value="1"/>
</dbReference>
<dbReference type="InterPro" id="IPR015421">
    <property type="entry name" value="PyrdxlP-dep_Trfase_major"/>
</dbReference>
<evidence type="ECO:0000256" key="3">
    <source>
        <dbReference type="ARBA" id="ARBA00012239"/>
    </source>
</evidence>
<dbReference type="EMBL" id="BAAACW010000096">
    <property type="protein sequence ID" value="GAA0364008.1"/>
    <property type="molecule type" value="Genomic_DNA"/>
</dbReference>
<accession>A0ABN0XHQ8</accession>
<evidence type="ECO:0000256" key="4">
    <source>
        <dbReference type="ARBA" id="ARBA00022679"/>
    </source>
</evidence>
<evidence type="ECO:0000256" key="8">
    <source>
        <dbReference type="ARBA" id="ARBA00023014"/>
    </source>
</evidence>
<dbReference type="PANTHER" id="PTHR11601:SF34">
    <property type="entry name" value="CYSTEINE DESULFURASE"/>
    <property type="match status" value="1"/>
</dbReference>
<name>A0ABN0XHQ8_9LACT</name>
<sequence length="384" mass="42400">MENTLYFDHAATTPMHPDVIQAMTVAMEQHYGNASSIYELGRESKGLLEEARLVLAKSINAHPKEIIFTSGGTESDNIAILQTAEKLKEQGKHIITTSIEHPAVREPLMYLERNGFDVTFLPVNKDGCVTVEQVKEAIREDTILVSIIYGNNEIGSIMPIQEIGEMLASQERKIVFHTDAVQAYGTETIDVKDQHIDLLSVSSHKINGPKGIGFIYINQSLALPGLLRGGEQENKKRAGTENIPAIVGFKKAVEIRQEEKEKNRTLYSELKKKTLQSLNDYGIPYEVNGSIDNSLPHILSLRFPGVPADKLLIHLDLAHIAVSIGSACSAGNVDPSLVLTALYDENHPAITETIRVSFGMNNHTEQIEELVKNIKKAVAFLSQN</sequence>
<evidence type="ECO:0000256" key="9">
    <source>
        <dbReference type="ARBA" id="ARBA00050776"/>
    </source>
</evidence>
<evidence type="ECO:0000259" key="11">
    <source>
        <dbReference type="Pfam" id="PF00266"/>
    </source>
</evidence>